<dbReference type="Gene3D" id="3.30.230.10">
    <property type="match status" value="1"/>
</dbReference>
<protein>
    <submittedName>
        <fullName evidence="11">Galactokinase</fullName>
    </submittedName>
</protein>
<dbReference type="PIRSF" id="PIRSF000530">
    <property type="entry name" value="Galactokinase"/>
    <property type="match status" value="1"/>
</dbReference>
<dbReference type="InterPro" id="IPR020568">
    <property type="entry name" value="Ribosomal_Su5_D2-typ_SF"/>
</dbReference>
<dbReference type="Pfam" id="PF10509">
    <property type="entry name" value="GalKase_gal_bdg"/>
    <property type="match status" value="1"/>
</dbReference>
<dbReference type="InterPro" id="IPR000705">
    <property type="entry name" value="Galactokinase"/>
</dbReference>
<feature type="domain" description="Galactokinase N-terminal" evidence="10">
    <location>
        <begin position="4"/>
        <end position="37"/>
    </location>
</feature>
<evidence type="ECO:0000259" key="8">
    <source>
        <dbReference type="Pfam" id="PF00288"/>
    </source>
</evidence>
<dbReference type="Gene3D" id="3.30.70.890">
    <property type="entry name" value="GHMP kinase, C-terminal domain"/>
    <property type="match status" value="1"/>
</dbReference>
<dbReference type="Pfam" id="PF08544">
    <property type="entry name" value="GHMP_kinases_C"/>
    <property type="match status" value="1"/>
</dbReference>
<keyword evidence="5" id="KW-0067">ATP-binding</keyword>
<evidence type="ECO:0000313" key="11">
    <source>
        <dbReference type="EMBL" id="RRD49978.1"/>
    </source>
</evidence>
<dbReference type="PROSITE" id="PS00627">
    <property type="entry name" value="GHMP_KINASES_ATP"/>
    <property type="match status" value="1"/>
</dbReference>
<dbReference type="GO" id="GO:0005524">
    <property type="term" value="F:ATP binding"/>
    <property type="evidence" value="ECO:0007669"/>
    <property type="project" value="UniProtKB-KW"/>
</dbReference>
<keyword evidence="6" id="KW-0299">Galactose metabolism</keyword>
<sequence length="399" mass="42630">MIRWFVPGRLEVFGKHTDYAGGNSLLAAVDRGITVELSDATSGITATTSASPDEELTLTPGQPNDLPAGHWGGYLQAVLDRLLLNFGELKPARLVFDSTLPLASGMSSSSALVVATALALIDHNGFRDRDEWRANIHDQVDLAGYMACFENGMSFGTLVGERGVGTFGGSEDHTAMLCCRADALTQFRFCPIREGESVPFPADWTFVVGVSGVLAEKTGAALESYNRASLLTREIVAAWSDATGSEDGTIGDILASDEDAWEGLTAVVAHDDELSARLKAFITESEELIPAATAALRDGDLDRFGELAERSQRNAETNLGNQVPETIRMQRLARELGAKAAASFGAGFGGSVWALVPVSEAEAFAQAWLERYVAEFPEVKDRASTLVTRPGGPARRLSD</sequence>
<dbReference type="OrthoDB" id="257453at2"/>
<dbReference type="SUPFAM" id="SSF54211">
    <property type="entry name" value="Ribosomal protein S5 domain 2-like"/>
    <property type="match status" value="1"/>
</dbReference>
<evidence type="ECO:0000256" key="3">
    <source>
        <dbReference type="ARBA" id="ARBA00022741"/>
    </source>
</evidence>
<evidence type="ECO:0000259" key="10">
    <source>
        <dbReference type="Pfam" id="PF10509"/>
    </source>
</evidence>
<dbReference type="GO" id="GO:0006012">
    <property type="term" value="P:galactose metabolic process"/>
    <property type="evidence" value="ECO:0007669"/>
    <property type="project" value="UniProtKB-KW"/>
</dbReference>
<dbReference type="InterPro" id="IPR014721">
    <property type="entry name" value="Ribsml_uS5_D2-typ_fold_subgr"/>
</dbReference>
<gene>
    <name evidence="11" type="ORF">EII35_06330</name>
</gene>
<comment type="caution">
    <text evidence="11">The sequence shown here is derived from an EMBL/GenBank/DDBJ whole genome shotgun (WGS) entry which is preliminary data.</text>
</comment>
<dbReference type="RefSeq" id="WP_125227615.1">
    <property type="nucleotide sequence ID" value="NZ_RQYT01000010.1"/>
</dbReference>
<evidence type="ECO:0000256" key="5">
    <source>
        <dbReference type="ARBA" id="ARBA00022840"/>
    </source>
</evidence>
<dbReference type="InterPro" id="IPR006204">
    <property type="entry name" value="GHMP_kinase_N_dom"/>
</dbReference>
<reference evidence="11 12" key="1">
    <citation type="submission" date="2018-11" db="EMBL/GenBank/DDBJ databases">
        <title>Genomes From Bacteria Associated with the Canine Oral Cavity: a Test Case for Automated Genome-Based Taxonomic Assignment.</title>
        <authorList>
            <person name="Coil D.A."/>
            <person name="Jospin G."/>
            <person name="Darling A.E."/>
            <person name="Wallis C."/>
            <person name="Davis I.J."/>
            <person name="Harris S."/>
            <person name="Eisen J.A."/>
            <person name="Holcombe L.J."/>
            <person name="O'Flynn C."/>
        </authorList>
    </citation>
    <scope>NUCLEOTIDE SEQUENCE [LARGE SCALE GENOMIC DNA]</scope>
    <source>
        <strain evidence="11 12">OH2822_COT-296</strain>
    </source>
</reference>
<evidence type="ECO:0000256" key="4">
    <source>
        <dbReference type="ARBA" id="ARBA00022777"/>
    </source>
</evidence>
<dbReference type="PANTHER" id="PTHR10457:SF7">
    <property type="entry name" value="GALACTOKINASE-RELATED"/>
    <property type="match status" value="1"/>
</dbReference>
<dbReference type="GO" id="GO:0005829">
    <property type="term" value="C:cytosol"/>
    <property type="evidence" value="ECO:0007669"/>
    <property type="project" value="TreeGrafter"/>
</dbReference>
<dbReference type="EMBL" id="RQYT01000010">
    <property type="protein sequence ID" value="RRD49978.1"/>
    <property type="molecule type" value="Genomic_DNA"/>
</dbReference>
<keyword evidence="3" id="KW-0547">Nucleotide-binding</keyword>
<dbReference type="InterPro" id="IPR013750">
    <property type="entry name" value="GHMP_kinase_C_dom"/>
</dbReference>
<keyword evidence="4 11" id="KW-0418">Kinase</keyword>
<keyword evidence="6" id="KW-0119">Carbohydrate metabolism</keyword>
<dbReference type="InterPro" id="IPR006206">
    <property type="entry name" value="Mevalonate/galactokinase"/>
</dbReference>
<dbReference type="Proteomes" id="UP000280935">
    <property type="component" value="Unassembled WGS sequence"/>
</dbReference>
<comment type="similarity">
    <text evidence="1">Belongs to the GHMP kinase family. GalK subfamily.</text>
</comment>
<dbReference type="PANTHER" id="PTHR10457">
    <property type="entry name" value="MEVALONATE KINASE/GALACTOKINASE"/>
    <property type="match status" value="1"/>
</dbReference>
<evidence type="ECO:0000256" key="7">
    <source>
        <dbReference type="SAM" id="MobiDB-lite"/>
    </source>
</evidence>
<dbReference type="SUPFAM" id="SSF55060">
    <property type="entry name" value="GHMP Kinase, C-terminal domain"/>
    <property type="match status" value="1"/>
</dbReference>
<dbReference type="InterPro" id="IPR036554">
    <property type="entry name" value="GHMP_kinase_C_sf"/>
</dbReference>
<evidence type="ECO:0000256" key="2">
    <source>
        <dbReference type="ARBA" id="ARBA00022679"/>
    </source>
</evidence>
<dbReference type="InterPro" id="IPR019539">
    <property type="entry name" value="GalKase_N"/>
</dbReference>
<dbReference type="GO" id="GO:0004335">
    <property type="term" value="F:galactokinase activity"/>
    <property type="evidence" value="ECO:0007669"/>
    <property type="project" value="InterPro"/>
</dbReference>
<name>A0A3P1WVP5_9ACTN</name>
<dbReference type="PRINTS" id="PR00959">
    <property type="entry name" value="MEVGALKINASE"/>
</dbReference>
<accession>A0A3P1WVP5</accession>
<feature type="region of interest" description="Disordered" evidence="7">
    <location>
        <begin position="44"/>
        <end position="63"/>
    </location>
</feature>
<feature type="domain" description="GHMP kinase C-terminal" evidence="9">
    <location>
        <begin position="294"/>
        <end position="373"/>
    </location>
</feature>
<evidence type="ECO:0000259" key="9">
    <source>
        <dbReference type="Pfam" id="PF08544"/>
    </source>
</evidence>
<evidence type="ECO:0000313" key="12">
    <source>
        <dbReference type="Proteomes" id="UP000280935"/>
    </source>
</evidence>
<keyword evidence="2" id="KW-0808">Transferase</keyword>
<dbReference type="PRINTS" id="PR00473">
    <property type="entry name" value="GALCTOKINASE"/>
</dbReference>
<feature type="domain" description="GHMP kinase N-terminal" evidence="8">
    <location>
        <begin position="74"/>
        <end position="127"/>
    </location>
</feature>
<evidence type="ECO:0000256" key="1">
    <source>
        <dbReference type="ARBA" id="ARBA00006566"/>
    </source>
</evidence>
<organism evidence="11 12">
    <name type="scientific">Arachnia propionica</name>
    <dbReference type="NCBI Taxonomy" id="1750"/>
    <lineage>
        <taxon>Bacteria</taxon>
        <taxon>Bacillati</taxon>
        <taxon>Actinomycetota</taxon>
        <taxon>Actinomycetes</taxon>
        <taxon>Propionibacteriales</taxon>
        <taxon>Propionibacteriaceae</taxon>
        <taxon>Arachnia</taxon>
    </lineage>
</organism>
<dbReference type="InterPro" id="IPR006203">
    <property type="entry name" value="GHMP_knse_ATP-bd_CS"/>
</dbReference>
<proteinExistence type="inferred from homology"/>
<evidence type="ECO:0000256" key="6">
    <source>
        <dbReference type="ARBA" id="ARBA00023144"/>
    </source>
</evidence>
<dbReference type="Pfam" id="PF00288">
    <property type="entry name" value="GHMP_kinases_N"/>
    <property type="match status" value="1"/>
</dbReference>
<dbReference type="AlphaFoldDB" id="A0A3P1WVP5"/>